<evidence type="ECO:0000313" key="1">
    <source>
        <dbReference type="EMBL" id="KIM62982.1"/>
    </source>
</evidence>
<organism evidence="1 2">
    <name type="scientific">Scleroderma citrinum Foug A</name>
    <dbReference type="NCBI Taxonomy" id="1036808"/>
    <lineage>
        <taxon>Eukaryota</taxon>
        <taxon>Fungi</taxon>
        <taxon>Dikarya</taxon>
        <taxon>Basidiomycota</taxon>
        <taxon>Agaricomycotina</taxon>
        <taxon>Agaricomycetes</taxon>
        <taxon>Agaricomycetidae</taxon>
        <taxon>Boletales</taxon>
        <taxon>Sclerodermatineae</taxon>
        <taxon>Sclerodermataceae</taxon>
        <taxon>Scleroderma</taxon>
    </lineage>
</organism>
<dbReference type="InParanoid" id="A0A0C3ADG9"/>
<sequence length="149" mass="16987">MLKTATEQDCQEGEWSKQYIGGDTALQLTNHSKKVRKNRWLLILQQFYADSWQRGGTKCYYNKLSITVDRRQKTAKLPPVNLITYYMSQSDIWHPGDFWNLINSKGALGDSVWYQGERGQIHSRPYACAESAPLGMKPAKRAGQPQSGC</sequence>
<dbReference type="AlphaFoldDB" id="A0A0C3ADG9"/>
<dbReference type="HOGENOM" id="CLU_1750770_0_0_1"/>
<evidence type="ECO:0000313" key="2">
    <source>
        <dbReference type="Proteomes" id="UP000053989"/>
    </source>
</evidence>
<name>A0A0C3ADG9_9AGAM</name>
<accession>A0A0C3ADG9</accession>
<protein>
    <submittedName>
        <fullName evidence="1">Uncharacterized protein</fullName>
    </submittedName>
</protein>
<gene>
    <name evidence="1" type="ORF">SCLCIDRAFT_8947</name>
</gene>
<dbReference type="Proteomes" id="UP000053989">
    <property type="component" value="Unassembled WGS sequence"/>
</dbReference>
<reference evidence="2" key="2">
    <citation type="submission" date="2015-01" db="EMBL/GenBank/DDBJ databases">
        <title>Evolutionary Origins and Diversification of the Mycorrhizal Mutualists.</title>
        <authorList>
            <consortium name="DOE Joint Genome Institute"/>
            <consortium name="Mycorrhizal Genomics Consortium"/>
            <person name="Kohler A."/>
            <person name="Kuo A."/>
            <person name="Nagy L.G."/>
            <person name="Floudas D."/>
            <person name="Copeland A."/>
            <person name="Barry K.W."/>
            <person name="Cichocki N."/>
            <person name="Veneault-Fourrey C."/>
            <person name="LaButti K."/>
            <person name="Lindquist E.A."/>
            <person name="Lipzen A."/>
            <person name="Lundell T."/>
            <person name="Morin E."/>
            <person name="Murat C."/>
            <person name="Riley R."/>
            <person name="Ohm R."/>
            <person name="Sun H."/>
            <person name="Tunlid A."/>
            <person name="Henrissat B."/>
            <person name="Grigoriev I.V."/>
            <person name="Hibbett D.S."/>
            <person name="Martin F."/>
        </authorList>
    </citation>
    <scope>NUCLEOTIDE SEQUENCE [LARGE SCALE GENOMIC DNA]</scope>
    <source>
        <strain evidence="2">Foug A</strain>
    </source>
</reference>
<proteinExistence type="predicted"/>
<dbReference type="EMBL" id="KN822038">
    <property type="protein sequence ID" value="KIM62982.1"/>
    <property type="molecule type" value="Genomic_DNA"/>
</dbReference>
<reference evidence="1 2" key="1">
    <citation type="submission" date="2014-04" db="EMBL/GenBank/DDBJ databases">
        <authorList>
            <consortium name="DOE Joint Genome Institute"/>
            <person name="Kuo A."/>
            <person name="Kohler A."/>
            <person name="Nagy L.G."/>
            <person name="Floudas D."/>
            <person name="Copeland A."/>
            <person name="Barry K.W."/>
            <person name="Cichocki N."/>
            <person name="Veneault-Fourrey C."/>
            <person name="LaButti K."/>
            <person name="Lindquist E.A."/>
            <person name="Lipzen A."/>
            <person name="Lundell T."/>
            <person name="Morin E."/>
            <person name="Murat C."/>
            <person name="Sun H."/>
            <person name="Tunlid A."/>
            <person name="Henrissat B."/>
            <person name="Grigoriev I.V."/>
            <person name="Hibbett D.S."/>
            <person name="Martin F."/>
            <person name="Nordberg H.P."/>
            <person name="Cantor M.N."/>
            <person name="Hua S.X."/>
        </authorList>
    </citation>
    <scope>NUCLEOTIDE SEQUENCE [LARGE SCALE GENOMIC DNA]</scope>
    <source>
        <strain evidence="1 2">Foug A</strain>
    </source>
</reference>
<keyword evidence="2" id="KW-1185">Reference proteome</keyword>